<keyword evidence="2" id="KW-0812">Transmembrane</keyword>
<organism evidence="3 4">
    <name type="scientific">Salinibacterium xinjiangense</name>
    <dbReference type="NCBI Taxonomy" id="386302"/>
    <lineage>
        <taxon>Bacteria</taxon>
        <taxon>Bacillati</taxon>
        <taxon>Actinomycetota</taxon>
        <taxon>Actinomycetes</taxon>
        <taxon>Micrococcales</taxon>
        <taxon>Microbacteriaceae</taxon>
        <taxon>Salinibacterium</taxon>
    </lineage>
</organism>
<evidence type="ECO:0000256" key="2">
    <source>
        <dbReference type="SAM" id="Phobius"/>
    </source>
</evidence>
<feature type="transmembrane region" description="Helical" evidence="2">
    <location>
        <begin position="38"/>
        <end position="56"/>
    </location>
</feature>
<proteinExistence type="predicted"/>
<evidence type="ECO:0000313" key="4">
    <source>
        <dbReference type="Proteomes" id="UP000219440"/>
    </source>
</evidence>
<accession>A0A2C8ZXY8</accession>
<keyword evidence="2" id="KW-1133">Transmembrane helix</keyword>
<gene>
    <name evidence="3" type="ORF">SAMN06296378_2328</name>
</gene>
<name>A0A2C8ZXY8_9MICO</name>
<feature type="compositionally biased region" description="Basic and acidic residues" evidence="1">
    <location>
        <begin position="124"/>
        <end position="138"/>
    </location>
</feature>
<evidence type="ECO:0000256" key="1">
    <source>
        <dbReference type="SAM" id="MobiDB-lite"/>
    </source>
</evidence>
<dbReference type="Proteomes" id="UP000219440">
    <property type="component" value="Unassembled WGS sequence"/>
</dbReference>
<keyword evidence="2" id="KW-0472">Membrane</keyword>
<keyword evidence="4" id="KW-1185">Reference proteome</keyword>
<reference evidence="3 4" key="1">
    <citation type="submission" date="2017-09" db="EMBL/GenBank/DDBJ databases">
        <authorList>
            <person name="Ehlers B."/>
            <person name="Leendertz F.H."/>
        </authorList>
    </citation>
    <scope>NUCLEOTIDE SEQUENCE [LARGE SCALE GENOMIC DNA]</scope>
    <source>
        <strain evidence="3 4">CGMCC 1.05381</strain>
    </source>
</reference>
<sequence>MSAGRWELRRRLVLLVALAALILVLVLGASRVLTGQLLGVVTVIIVIATTAVLWHVGRNQTASVAAEKAAGFSTLYDFDGVELRDYRTDEVIRERDISPGNGIRRSLISGMLIVPAGSQLARRLADEADARDQPRHDQPGAAGPGDGQR</sequence>
<dbReference type="EMBL" id="OCST01000004">
    <property type="protein sequence ID" value="SOE70825.1"/>
    <property type="molecule type" value="Genomic_DNA"/>
</dbReference>
<feature type="region of interest" description="Disordered" evidence="1">
    <location>
        <begin position="124"/>
        <end position="149"/>
    </location>
</feature>
<protein>
    <submittedName>
        <fullName evidence="3">Uncharacterized protein</fullName>
    </submittedName>
</protein>
<dbReference type="AlphaFoldDB" id="A0A2C8ZXY8"/>
<evidence type="ECO:0000313" key="3">
    <source>
        <dbReference type="EMBL" id="SOE70825.1"/>
    </source>
</evidence>